<organism evidence="1 2">
    <name type="scientific">Ralstonia edaphi</name>
    <dbReference type="NCBI Taxonomy" id="3058599"/>
    <lineage>
        <taxon>Bacteria</taxon>
        <taxon>Pseudomonadati</taxon>
        <taxon>Pseudomonadota</taxon>
        <taxon>Betaproteobacteria</taxon>
        <taxon>Burkholderiales</taxon>
        <taxon>Burkholderiaceae</taxon>
        <taxon>Ralstonia</taxon>
    </lineage>
</organism>
<dbReference type="AlphaFoldDB" id="A0AB72X252"/>
<dbReference type="PANTHER" id="PTHR10824:SF4">
    <property type="entry name" value="ACYL-COENZYME A THIOESTERASE 1-LIKE"/>
    <property type="match status" value="1"/>
</dbReference>
<protein>
    <recommendedName>
        <fullName evidence="3">Thioesterase</fullName>
    </recommendedName>
</protein>
<dbReference type="GO" id="GO:0006637">
    <property type="term" value="P:acyl-CoA metabolic process"/>
    <property type="evidence" value="ECO:0007669"/>
    <property type="project" value="TreeGrafter"/>
</dbReference>
<dbReference type="PANTHER" id="PTHR10824">
    <property type="entry name" value="ACYL-COENZYME A THIOESTERASE-RELATED"/>
    <property type="match status" value="1"/>
</dbReference>
<comment type="caution">
    <text evidence="1">The sequence shown here is derived from an EMBL/GenBank/DDBJ whole genome shotgun (WGS) entry which is preliminary data.</text>
</comment>
<sequence length="274" mass="29377">MEKDLLQSPNSASASAKIQPFVMVDIPGLGRLYEPPGDRCVPHVLVLHGSEGAWSGFAHLQAASFAARGIAALPLGYSMGGNLWNAGAIENVPIDKTAEALDALRRLPRSTGKVGVYGVSRGAEHALLLAVLMTVDDSMHEPDAVAVHAPPDVICGAFDAKEWRDPGDPGWRAWDPSRRAWTWKGASDTLLPSQPIEIQQYAGPLLISAGENDTTWSSAMAKRLGNRYATDGRAAEQLIFPGEGHVLSAEATMVRDARISAFFAEHLVPQRTPL</sequence>
<evidence type="ECO:0008006" key="3">
    <source>
        <dbReference type="Google" id="ProtNLM"/>
    </source>
</evidence>
<dbReference type="GO" id="GO:0047617">
    <property type="term" value="F:fatty acyl-CoA hydrolase activity"/>
    <property type="evidence" value="ECO:0007669"/>
    <property type="project" value="TreeGrafter"/>
</dbReference>
<dbReference type="EMBL" id="CATWHI010000001">
    <property type="protein sequence ID" value="CAJ0735008.1"/>
    <property type="molecule type" value="Genomic_DNA"/>
</dbReference>
<reference evidence="1 2" key="1">
    <citation type="submission" date="2023-07" db="EMBL/GenBank/DDBJ databases">
        <authorList>
            <person name="Peeters C."/>
        </authorList>
    </citation>
    <scope>NUCLEOTIDE SEQUENCE [LARGE SCALE GENOMIC DNA]</scope>
    <source>
        <strain evidence="1 2">R-16034</strain>
    </source>
</reference>
<gene>
    <name evidence="1" type="ORF">R16034_00061</name>
</gene>
<dbReference type="Gene3D" id="3.40.50.1820">
    <property type="entry name" value="alpha/beta hydrolase"/>
    <property type="match status" value="1"/>
</dbReference>
<name>A0AB72X252_9RALS</name>
<dbReference type="SUPFAM" id="SSF53474">
    <property type="entry name" value="alpha/beta-Hydrolases"/>
    <property type="match status" value="1"/>
</dbReference>
<dbReference type="Proteomes" id="UP001189225">
    <property type="component" value="Unassembled WGS sequence"/>
</dbReference>
<dbReference type="GO" id="GO:0006631">
    <property type="term" value="P:fatty acid metabolic process"/>
    <property type="evidence" value="ECO:0007669"/>
    <property type="project" value="TreeGrafter"/>
</dbReference>
<dbReference type="InterPro" id="IPR029058">
    <property type="entry name" value="AB_hydrolase_fold"/>
</dbReference>
<proteinExistence type="predicted"/>
<evidence type="ECO:0000313" key="2">
    <source>
        <dbReference type="Proteomes" id="UP001189225"/>
    </source>
</evidence>
<evidence type="ECO:0000313" key="1">
    <source>
        <dbReference type="EMBL" id="CAJ0735008.1"/>
    </source>
</evidence>
<dbReference type="RefSeq" id="WP_316891049.1">
    <property type="nucleotide sequence ID" value="NZ_CATWAR010000004.1"/>
</dbReference>
<accession>A0AB72X252</accession>
<keyword evidence="2" id="KW-1185">Reference proteome</keyword>